<feature type="region of interest" description="Disordered" evidence="7">
    <location>
        <begin position="869"/>
        <end position="894"/>
    </location>
</feature>
<sequence>MAQLTAVINRRAFLSNIAFPALRLYGPWKPGTTVQTAVRSYSKKAKSNIQNETSELEREIKQLERTIKEQEQKIAANRSYEASLQGAKGRSEAAHSVYKAITSPIAPTTTAASTKQIPAGSPFAQSYLPETFLQDLKLTFVDTRVAKGDTVKQLQTGLPTNEDLLAAMNGQKVEQNELESVKGQSEKLEMAAAERETDTDSLERFRELGVDKWNQLIYVNALERNWKNAEQAMQLMEEVGVEPNMDSFNYLMEAYANAGERKKAEETIELMIKNGLVPSNSAYNSLMKIHVRRRNITGAFHVFESLKAYHNPDVEVFTTLIKGCLRAQEYDLGWKVFDQMQRSGATPVESTYSIMIHACAKSDQVEKVLDIFRMYPTRKLQPTDATFNGLIHACAMRPEYFATAFALLNEMQNVYGFEPDITTYNTLLFACSKRQDLMTARRVFQKVVQLDSEGALKLDGITVTNFMWCVTEWKDTDVHLRNYKYKLRIGSSQTQIDSTQDPSESTLAGATTSTPTSMELSVRPNYFLLPEKPPTNETEAMAEGESVYAWFVSRAGDQVESTGKQQEQDPIDAIMQDNQGGSNDQTLSCTPSPSPIHTRLLNSYLAMNVRHNEIEKATEIYRTHFNLYGRERDSWTYSIMLEGCYNWKNVDLGTEVFRDWRDWRKSTGKLTEKKTRKPDYRCYRRMINLLARTDHLDESLALLEELSIAATPTNTRLRSEIESVATTSSQSTHSTTSSEPSSGSLATASDLSGSLSFLKPIVDQAVLPIYPKLKDFPIVYTKTWELENEGARKLLLRLCHGSRNNASSGYKDRDHNTVIGAAAAADGKHGSSNPYSPDYQDKRRARYEKSLRNTSIKWKGEHPQEKGYFFGDRRIRELKRDPSKRGQDQRRPRS</sequence>
<accession>A0A9P6TWM1</accession>
<name>A0A9P6TWM1_9FUNG</name>
<keyword evidence="2" id="KW-0677">Repeat</keyword>
<dbReference type="PANTHER" id="PTHR47447:SF17">
    <property type="entry name" value="OS12G0638900 PROTEIN"/>
    <property type="match status" value="1"/>
</dbReference>
<evidence type="ECO:0000256" key="6">
    <source>
        <dbReference type="SAM" id="Coils"/>
    </source>
</evidence>
<keyword evidence="6" id="KW-0175">Coiled coil</keyword>
<feature type="compositionally biased region" description="Low complexity" evidence="7">
    <location>
        <begin position="723"/>
        <end position="745"/>
    </location>
</feature>
<comment type="caution">
    <text evidence="8">The sequence shown here is derived from an EMBL/GenBank/DDBJ whole genome shotgun (WGS) entry which is preliminary data.</text>
</comment>
<dbReference type="Pfam" id="PF01535">
    <property type="entry name" value="PPR"/>
    <property type="match status" value="1"/>
</dbReference>
<feature type="repeat" description="PPR" evidence="5">
    <location>
        <begin position="348"/>
        <end position="382"/>
    </location>
</feature>
<dbReference type="Pfam" id="PF13041">
    <property type="entry name" value="PPR_2"/>
    <property type="match status" value="1"/>
</dbReference>
<dbReference type="EMBL" id="JAAAJA010000832">
    <property type="protein sequence ID" value="KAG0249367.1"/>
    <property type="molecule type" value="Genomic_DNA"/>
</dbReference>
<dbReference type="NCBIfam" id="TIGR00756">
    <property type="entry name" value="PPR"/>
    <property type="match status" value="3"/>
</dbReference>
<evidence type="ECO:0000256" key="3">
    <source>
        <dbReference type="ARBA" id="ARBA00044493"/>
    </source>
</evidence>
<evidence type="ECO:0000313" key="9">
    <source>
        <dbReference type="Proteomes" id="UP000726737"/>
    </source>
</evidence>
<dbReference type="AlphaFoldDB" id="A0A9P6TWM1"/>
<evidence type="ECO:0008006" key="10">
    <source>
        <dbReference type="Google" id="ProtNLM"/>
    </source>
</evidence>
<comment type="function">
    <text evidence="3">Regulates mitochondrial small subunit maturation by controlling 15S rRNA 5'-end processing. Localizes to the 5' precursor of the 15S rRNA in a position that is subsequently occupied by mS47 in the mature yeast mtSSU. Uses structure and sequence-specific RNA recognition, binding to a single-stranded region of the precursor and specifically recognizing bases -6 to -1. The exchange of Ccm1 for mS47 is coupled to the irreversible removal of precursor rRNA that is accompanied by conformational changes of the mitoribosomal proteins uS5m and mS26. These conformational changes signal completion of 5'-end rRNA processing through protection of the mature 5'-end of the 15S rRNA and stabilization of mS47. The removal of the 5' precursor together with the dissociation of Ccm1 may be catalyzed by the 5'-3' exoribonuclease Pet127. Involved in the specific removal of group I introns in mitochondrial encoded transcripts.</text>
</comment>
<dbReference type="PANTHER" id="PTHR47447">
    <property type="entry name" value="OS03G0856100 PROTEIN"/>
    <property type="match status" value="1"/>
</dbReference>
<dbReference type="PROSITE" id="PS51375">
    <property type="entry name" value="PPR"/>
    <property type="match status" value="3"/>
</dbReference>
<evidence type="ECO:0000256" key="1">
    <source>
        <dbReference type="ARBA" id="ARBA00006192"/>
    </source>
</evidence>
<dbReference type="OrthoDB" id="5588846at2759"/>
<proteinExistence type="inferred from homology"/>
<feature type="repeat" description="PPR" evidence="5">
    <location>
        <begin position="244"/>
        <end position="278"/>
    </location>
</feature>
<keyword evidence="9" id="KW-1185">Reference proteome</keyword>
<evidence type="ECO:0000313" key="8">
    <source>
        <dbReference type="EMBL" id="KAG0249367.1"/>
    </source>
</evidence>
<feature type="region of interest" description="Disordered" evidence="7">
    <location>
        <begin position="722"/>
        <end position="745"/>
    </location>
</feature>
<comment type="similarity">
    <text evidence="1">Belongs to the CCM1 family.</text>
</comment>
<feature type="region of interest" description="Disordered" evidence="7">
    <location>
        <begin position="494"/>
        <end position="517"/>
    </location>
</feature>
<evidence type="ECO:0000256" key="7">
    <source>
        <dbReference type="SAM" id="MobiDB-lite"/>
    </source>
</evidence>
<evidence type="ECO:0000256" key="5">
    <source>
        <dbReference type="PROSITE-ProRule" id="PRU00708"/>
    </source>
</evidence>
<gene>
    <name evidence="8" type="ORF">BG011_009376</name>
</gene>
<evidence type="ECO:0000256" key="4">
    <source>
        <dbReference type="ARBA" id="ARBA00044511"/>
    </source>
</evidence>
<comment type="subunit">
    <text evidence="4">Binds to mitochondrial small subunit 15S rRNA.</text>
</comment>
<dbReference type="InterPro" id="IPR011990">
    <property type="entry name" value="TPR-like_helical_dom_sf"/>
</dbReference>
<reference evidence="8" key="1">
    <citation type="journal article" date="2020" name="Fungal Divers.">
        <title>Resolving the Mortierellaceae phylogeny through synthesis of multi-gene phylogenetics and phylogenomics.</title>
        <authorList>
            <person name="Vandepol N."/>
            <person name="Liber J."/>
            <person name="Desiro A."/>
            <person name="Na H."/>
            <person name="Kennedy M."/>
            <person name="Barry K."/>
            <person name="Grigoriev I.V."/>
            <person name="Miller A.N."/>
            <person name="O'Donnell K."/>
            <person name="Stajich J.E."/>
            <person name="Bonito G."/>
        </authorList>
    </citation>
    <scope>NUCLEOTIDE SEQUENCE</scope>
    <source>
        <strain evidence="8">KOD948</strain>
    </source>
</reference>
<dbReference type="Gene3D" id="1.25.40.10">
    <property type="entry name" value="Tetratricopeptide repeat domain"/>
    <property type="match status" value="3"/>
</dbReference>
<feature type="repeat" description="PPR" evidence="5">
    <location>
        <begin position="313"/>
        <end position="347"/>
    </location>
</feature>
<feature type="coiled-coil region" evidence="6">
    <location>
        <begin position="42"/>
        <end position="80"/>
    </location>
</feature>
<evidence type="ECO:0000256" key="2">
    <source>
        <dbReference type="ARBA" id="ARBA00022737"/>
    </source>
</evidence>
<organism evidence="8 9">
    <name type="scientific">Mortierella polycephala</name>
    <dbReference type="NCBI Taxonomy" id="41804"/>
    <lineage>
        <taxon>Eukaryota</taxon>
        <taxon>Fungi</taxon>
        <taxon>Fungi incertae sedis</taxon>
        <taxon>Mucoromycota</taxon>
        <taxon>Mortierellomycotina</taxon>
        <taxon>Mortierellomycetes</taxon>
        <taxon>Mortierellales</taxon>
        <taxon>Mortierellaceae</taxon>
        <taxon>Mortierella</taxon>
    </lineage>
</organism>
<dbReference type="InterPro" id="IPR002885">
    <property type="entry name" value="PPR_rpt"/>
</dbReference>
<dbReference type="Proteomes" id="UP000726737">
    <property type="component" value="Unassembled WGS sequence"/>
</dbReference>
<protein>
    <recommendedName>
        <fullName evidence="10">Pentacotripeptide-repeat region of PRORP domain-containing protein</fullName>
    </recommendedName>
</protein>
<dbReference type="Pfam" id="PF13812">
    <property type="entry name" value="PPR_3"/>
    <property type="match status" value="2"/>
</dbReference>
<feature type="region of interest" description="Disordered" evidence="7">
    <location>
        <begin position="822"/>
        <end position="843"/>
    </location>
</feature>